<dbReference type="CDD" id="cd02241">
    <property type="entry name" value="cupin_OxOx"/>
    <property type="match status" value="1"/>
</dbReference>
<evidence type="ECO:0000256" key="5">
    <source>
        <dbReference type="SAM" id="MobiDB-lite"/>
    </source>
</evidence>
<dbReference type="EMBL" id="DF849967">
    <property type="protein sequence ID" value="GAT60906.1"/>
    <property type="molecule type" value="Genomic_DNA"/>
</dbReference>
<feature type="transmembrane region" description="Helical" evidence="6">
    <location>
        <begin position="466"/>
        <end position="489"/>
    </location>
</feature>
<organism evidence="9 10">
    <name type="scientific">Mycena chlorophos</name>
    <name type="common">Agaric fungus</name>
    <name type="synonym">Agaricus chlorophos</name>
    <dbReference type="NCBI Taxonomy" id="658473"/>
    <lineage>
        <taxon>Eukaryota</taxon>
        <taxon>Fungi</taxon>
        <taxon>Dikarya</taxon>
        <taxon>Basidiomycota</taxon>
        <taxon>Agaricomycotina</taxon>
        <taxon>Agaricomycetes</taxon>
        <taxon>Agaricomycetidae</taxon>
        <taxon>Agaricales</taxon>
        <taxon>Marasmiineae</taxon>
        <taxon>Mycenaceae</taxon>
        <taxon>Mycena</taxon>
    </lineage>
</organism>
<keyword evidence="6" id="KW-1133">Transmembrane helix</keyword>
<feature type="domain" description="Cupin type-1" evidence="8">
    <location>
        <begin position="56"/>
        <end position="203"/>
    </location>
</feature>
<keyword evidence="4" id="KW-0464">Manganese</keyword>
<comment type="subcellular location">
    <subcellularLocation>
        <location evidence="1">Secreted</location>
    </subcellularLocation>
</comment>
<keyword evidence="6" id="KW-0472">Membrane</keyword>
<dbReference type="InterPro" id="IPR014710">
    <property type="entry name" value="RmlC-like_jellyroll"/>
</dbReference>
<feature type="region of interest" description="Disordered" evidence="5">
    <location>
        <begin position="521"/>
        <end position="574"/>
    </location>
</feature>
<dbReference type="PANTHER" id="PTHR34883:SF15">
    <property type="entry name" value="EXTRACELLULAR SERINE-RICH PROTEIN"/>
    <property type="match status" value="1"/>
</dbReference>
<name>A0ABQ0MC20_MYCCL</name>
<gene>
    <name evidence="9" type="ORF">MCHLO_16998</name>
</gene>
<protein>
    <submittedName>
        <fullName evidence="9">RmlC-like cupin</fullName>
    </submittedName>
</protein>
<accession>A0ABQ0MC20</accession>
<evidence type="ECO:0000313" key="9">
    <source>
        <dbReference type="EMBL" id="GAT60906.1"/>
    </source>
</evidence>
<feature type="compositionally biased region" description="Basic and acidic residues" evidence="5">
    <location>
        <begin position="558"/>
        <end position="574"/>
    </location>
</feature>
<dbReference type="Pfam" id="PF00190">
    <property type="entry name" value="Cupin_1"/>
    <property type="match status" value="1"/>
</dbReference>
<dbReference type="InterPro" id="IPR001929">
    <property type="entry name" value="Germin"/>
</dbReference>
<evidence type="ECO:0000259" key="8">
    <source>
        <dbReference type="SMART" id="SM00835"/>
    </source>
</evidence>
<dbReference type="Gene3D" id="2.60.120.10">
    <property type="entry name" value="Jelly Rolls"/>
    <property type="match status" value="1"/>
</dbReference>
<evidence type="ECO:0000256" key="1">
    <source>
        <dbReference type="ARBA" id="ARBA00004613"/>
    </source>
</evidence>
<dbReference type="Gene3D" id="2.60.40.420">
    <property type="entry name" value="Cupredoxins - blue copper proteins"/>
    <property type="match status" value="1"/>
</dbReference>
<dbReference type="PANTHER" id="PTHR34883">
    <property type="entry name" value="SERINE-RICH PROTEIN, PUTATIVE-RELATED-RELATED"/>
    <property type="match status" value="1"/>
</dbReference>
<dbReference type="SUPFAM" id="SSF49503">
    <property type="entry name" value="Cupredoxins"/>
    <property type="match status" value="1"/>
</dbReference>
<proteinExistence type="inferred from homology"/>
<dbReference type="CDD" id="cd00920">
    <property type="entry name" value="Cupredoxin"/>
    <property type="match status" value="1"/>
</dbReference>
<evidence type="ECO:0000313" key="10">
    <source>
        <dbReference type="Proteomes" id="UP000815677"/>
    </source>
</evidence>
<reference evidence="9" key="1">
    <citation type="submission" date="2014-09" db="EMBL/GenBank/DDBJ databases">
        <title>Genome sequence of the luminous mushroom Mycena chlorophos for searching fungal bioluminescence genes.</title>
        <authorList>
            <person name="Tanaka Y."/>
            <person name="Kasuga D."/>
            <person name="Oba Y."/>
            <person name="Hase S."/>
            <person name="Sato K."/>
            <person name="Oba Y."/>
            <person name="Sakakibara Y."/>
        </authorList>
    </citation>
    <scope>NUCLEOTIDE SEQUENCE</scope>
</reference>
<keyword evidence="7" id="KW-0732">Signal</keyword>
<dbReference type="InterPro" id="IPR008972">
    <property type="entry name" value="Cupredoxin"/>
</dbReference>
<feature type="chain" id="PRO_5046852883" evidence="7">
    <location>
        <begin position="19"/>
        <end position="574"/>
    </location>
</feature>
<evidence type="ECO:0000256" key="3">
    <source>
        <dbReference type="ARBA" id="ARBA00022525"/>
    </source>
</evidence>
<dbReference type="SUPFAM" id="SSF51182">
    <property type="entry name" value="RmlC-like cupins"/>
    <property type="match status" value="1"/>
</dbReference>
<dbReference type="Proteomes" id="UP000815677">
    <property type="component" value="Unassembled WGS sequence"/>
</dbReference>
<evidence type="ECO:0000256" key="4">
    <source>
        <dbReference type="ARBA" id="ARBA00023211"/>
    </source>
</evidence>
<evidence type="ECO:0000256" key="2">
    <source>
        <dbReference type="ARBA" id="ARBA00007456"/>
    </source>
</evidence>
<dbReference type="InterPro" id="IPR006045">
    <property type="entry name" value="Cupin_1"/>
</dbReference>
<feature type="signal peptide" evidence="7">
    <location>
        <begin position="1"/>
        <end position="18"/>
    </location>
</feature>
<keyword evidence="6" id="KW-0812">Transmembrane</keyword>
<evidence type="ECO:0000256" key="7">
    <source>
        <dbReference type="SAM" id="SignalP"/>
    </source>
</evidence>
<comment type="similarity">
    <text evidence="2">Belongs to the germin family.</text>
</comment>
<dbReference type="SMART" id="SM00835">
    <property type="entry name" value="Cupin_1"/>
    <property type="match status" value="1"/>
</dbReference>
<keyword evidence="10" id="KW-1185">Reference proteome</keyword>
<sequence>MFTSGVFAALALVASASAAAVTDPTVEANFVQKLRDSPTAVDQVNNVLSSDSDFVFDFFDPKAPATVGAGGRIVTASAGNFPAVVGHGSAMAVGFLEPCSMNTPHTHPRATEIQISMNSTIRTGMITENGARFVMTELPPGSMTIFPVGSVHFQVNDGCDPALFVAGFNSEDPGVLSIAQRFFGLPPDIISAALGDLGVEEVLGLEALIPDNVAIGTEACLQRCGLKLPTQSHAQLQPTVSGNAAPSGVVAAPWSVGTQTAYAKTTYAQTTYAQTTYTQTTAASKSTQTYTPYSKPVNHWITVGADGLLLFEPQNITANVGDTVTFEFHQKNHSVTQSSFSSPCHALAETTGQIGFESGFMFVPPNATTFPTFTITINDTAPTWGYCGQRGPPVHCVAGPMVFSINADESSPNNFAAFQALAKKSGPLTASAAAASGGYGYGKLENNEALSSSSGSSDGKSKISPALIALVVLNGVLFLGLITIGILYIRKHRAAARIARHRQLYTSIGATGEAIFVATEKPDGSARRGHPRSLRAGALPESEDEEARHGLTHGPYYDPHEPQGYHDSEQIPTR</sequence>
<dbReference type="PRINTS" id="PR00325">
    <property type="entry name" value="GERMIN"/>
</dbReference>
<evidence type="ECO:0000256" key="6">
    <source>
        <dbReference type="SAM" id="Phobius"/>
    </source>
</evidence>
<keyword evidence="3" id="KW-0964">Secreted</keyword>
<dbReference type="InterPro" id="IPR011051">
    <property type="entry name" value="RmlC_Cupin_sf"/>
</dbReference>
<dbReference type="InterPro" id="IPR052953">
    <property type="entry name" value="Ser-rich/MCO-related"/>
</dbReference>